<dbReference type="PROSITE" id="PS50937">
    <property type="entry name" value="HTH_MERR_2"/>
    <property type="match status" value="1"/>
</dbReference>
<dbReference type="InterPro" id="IPR000551">
    <property type="entry name" value="MerR-type_HTH_dom"/>
</dbReference>
<dbReference type="GO" id="GO:0003677">
    <property type="term" value="F:DNA binding"/>
    <property type="evidence" value="ECO:0007669"/>
    <property type="project" value="UniProtKB-KW"/>
</dbReference>
<dbReference type="PANTHER" id="PTHR30204">
    <property type="entry name" value="REDOX-CYCLING DRUG-SENSING TRANSCRIPTIONAL ACTIVATOR SOXR"/>
    <property type="match status" value="1"/>
</dbReference>
<dbReference type="CDD" id="cd00592">
    <property type="entry name" value="HTH_MerR-like"/>
    <property type="match status" value="1"/>
</dbReference>
<organism evidence="3 4">
    <name type="scientific">Allobranchiibius huperziae</name>
    <dbReference type="NCBI Taxonomy" id="1874116"/>
    <lineage>
        <taxon>Bacteria</taxon>
        <taxon>Bacillati</taxon>
        <taxon>Actinomycetota</taxon>
        <taxon>Actinomycetes</taxon>
        <taxon>Micrococcales</taxon>
        <taxon>Dermacoccaceae</taxon>
        <taxon>Allobranchiibius</taxon>
    </lineage>
</organism>
<dbReference type="InterPro" id="IPR009061">
    <property type="entry name" value="DNA-bd_dom_put_sf"/>
</dbReference>
<keyword evidence="1 3" id="KW-0238">DNA-binding</keyword>
<dbReference type="PRINTS" id="PR00040">
    <property type="entry name" value="HTHMERR"/>
</dbReference>
<dbReference type="SMART" id="SM00422">
    <property type="entry name" value="HTH_MERR"/>
    <property type="match status" value="1"/>
</dbReference>
<keyword evidence="4" id="KW-1185">Reference proteome</keyword>
<protein>
    <submittedName>
        <fullName evidence="3">DNA-binding transcriptional MerR regulator</fullName>
    </submittedName>
</protein>
<reference evidence="3 4" key="1">
    <citation type="submission" date="2020-07" db="EMBL/GenBank/DDBJ databases">
        <title>Sequencing the genomes of 1000 actinobacteria strains.</title>
        <authorList>
            <person name="Klenk H.-P."/>
        </authorList>
    </citation>
    <scope>NUCLEOTIDE SEQUENCE [LARGE SCALE GENOMIC DNA]</scope>
    <source>
        <strain evidence="3 4">DSM 29531</strain>
    </source>
</reference>
<accession>A0A853DDN2</accession>
<dbReference type="AlphaFoldDB" id="A0A853DDN2"/>
<proteinExistence type="predicted"/>
<dbReference type="Pfam" id="PF13411">
    <property type="entry name" value="MerR_1"/>
    <property type="match status" value="1"/>
</dbReference>
<evidence type="ECO:0000313" key="4">
    <source>
        <dbReference type="Proteomes" id="UP000571817"/>
    </source>
</evidence>
<dbReference type="SUPFAM" id="SSF46955">
    <property type="entry name" value="Putative DNA-binding domain"/>
    <property type="match status" value="1"/>
</dbReference>
<evidence type="ECO:0000313" key="3">
    <source>
        <dbReference type="EMBL" id="NYJ74089.1"/>
    </source>
</evidence>
<dbReference type="RefSeq" id="WP_179479738.1">
    <property type="nucleotide sequence ID" value="NZ_JACCFW010000001.1"/>
</dbReference>
<dbReference type="Proteomes" id="UP000571817">
    <property type="component" value="Unassembled WGS sequence"/>
</dbReference>
<sequence>MLTIGELAAYAGVTVRAVRHYHATGLLAEPERDASGYRRYDAGAVVELIRIRTLADAGVPLARVRELLSADDEAFAAAVADVGRRLRAEIRDRQRHLRRIAQLAAGDSLALPAEAVAYLERLHELGFAERFVAGERDAWILVAAQLPEQMPFYMAMKNQQLDDPATLELYRDMAATIDWDATDPRLPAIADQLVAALEGWYDASDGAESTSGRVPRDLAALLDSVFLDAVPAARTLLALLQARGWTGWTNLERIAR</sequence>
<dbReference type="EMBL" id="JACCFW010000001">
    <property type="protein sequence ID" value="NYJ74089.1"/>
    <property type="molecule type" value="Genomic_DNA"/>
</dbReference>
<dbReference type="GO" id="GO:0003700">
    <property type="term" value="F:DNA-binding transcription factor activity"/>
    <property type="evidence" value="ECO:0007669"/>
    <property type="project" value="InterPro"/>
</dbReference>
<dbReference type="InterPro" id="IPR047057">
    <property type="entry name" value="MerR_fam"/>
</dbReference>
<comment type="caution">
    <text evidence="3">The sequence shown here is derived from an EMBL/GenBank/DDBJ whole genome shotgun (WGS) entry which is preliminary data.</text>
</comment>
<evidence type="ECO:0000259" key="2">
    <source>
        <dbReference type="PROSITE" id="PS50937"/>
    </source>
</evidence>
<dbReference type="Gene3D" id="1.10.1660.10">
    <property type="match status" value="1"/>
</dbReference>
<feature type="domain" description="HTH merR-type" evidence="2">
    <location>
        <begin position="1"/>
        <end position="70"/>
    </location>
</feature>
<name>A0A853DDN2_9MICO</name>
<evidence type="ECO:0000256" key="1">
    <source>
        <dbReference type="ARBA" id="ARBA00023125"/>
    </source>
</evidence>
<gene>
    <name evidence="3" type="ORF">HNR15_001052</name>
</gene>
<dbReference type="PANTHER" id="PTHR30204:SF93">
    <property type="entry name" value="HTH MERR-TYPE DOMAIN-CONTAINING PROTEIN"/>
    <property type="match status" value="1"/>
</dbReference>